<dbReference type="EMBL" id="CAIIXF020000004">
    <property type="protein sequence ID" value="CAH1781719.1"/>
    <property type="molecule type" value="Genomic_DNA"/>
</dbReference>
<evidence type="ECO:0000256" key="6">
    <source>
        <dbReference type="ARBA" id="ARBA00023157"/>
    </source>
</evidence>
<dbReference type="Pfam" id="PF00135">
    <property type="entry name" value="COesterase"/>
    <property type="match status" value="1"/>
</dbReference>
<dbReference type="PRINTS" id="PR01090">
    <property type="entry name" value="NEUROLIGIN"/>
</dbReference>
<feature type="region of interest" description="Disordered" evidence="8">
    <location>
        <begin position="756"/>
        <end position="961"/>
    </location>
</feature>
<comment type="subcellular location">
    <subcellularLocation>
        <location evidence="1">Cell membrane</location>
        <topology evidence="1">Single-pass type I membrane protein</topology>
    </subcellularLocation>
</comment>
<keyword evidence="13" id="KW-1185">Reference proteome</keyword>
<keyword evidence="9" id="KW-0812">Transmembrane</keyword>
<dbReference type="OrthoDB" id="3200163at2759"/>
<feature type="compositionally biased region" description="Pro residues" evidence="8">
    <location>
        <begin position="628"/>
        <end position="640"/>
    </location>
</feature>
<keyword evidence="3" id="KW-1003">Cell membrane</keyword>
<evidence type="ECO:0000313" key="12">
    <source>
        <dbReference type="EMBL" id="CAH1781719.1"/>
    </source>
</evidence>
<evidence type="ECO:0000259" key="11">
    <source>
        <dbReference type="Pfam" id="PF00135"/>
    </source>
</evidence>
<feature type="compositionally biased region" description="Polar residues" evidence="8">
    <location>
        <begin position="884"/>
        <end position="898"/>
    </location>
</feature>
<keyword evidence="5 9" id="KW-0472">Membrane</keyword>
<evidence type="ECO:0000256" key="1">
    <source>
        <dbReference type="ARBA" id="ARBA00004251"/>
    </source>
</evidence>
<evidence type="ECO:0000256" key="2">
    <source>
        <dbReference type="ARBA" id="ARBA00005964"/>
    </source>
</evidence>
<keyword evidence="7" id="KW-0325">Glycoprotein</keyword>
<name>A0A8S4NJB4_OWEFU</name>
<evidence type="ECO:0000313" key="13">
    <source>
        <dbReference type="Proteomes" id="UP000749559"/>
    </source>
</evidence>
<protein>
    <recommendedName>
        <fullName evidence="11">Carboxylesterase type B domain-containing protein</fullName>
    </recommendedName>
</protein>
<dbReference type="GO" id="GO:0007155">
    <property type="term" value="P:cell adhesion"/>
    <property type="evidence" value="ECO:0007669"/>
    <property type="project" value="UniProtKB-KW"/>
</dbReference>
<dbReference type="GO" id="GO:0005886">
    <property type="term" value="C:plasma membrane"/>
    <property type="evidence" value="ECO:0007669"/>
    <property type="project" value="UniProtKB-SubCell"/>
</dbReference>
<dbReference type="InterPro" id="IPR000460">
    <property type="entry name" value="Nlgn"/>
</dbReference>
<proteinExistence type="inferred from homology"/>
<evidence type="ECO:0000256" key="9">
    <source>
        <dbReference type="SAM" id="Phobius"/>
    </source>
</evidence>
<feature type="compositionally biased region" description="Polar residues" evidence="8">
    <location>
        <begin position="779"/>
        <end position="798"/>
    </location>
</feature>
<feature type="domain" description="Carboxylesterase type B" evidence="11">
    <location>
        <begin position="30"/>
        <end position="589"/>
    </location>
</feature>
<feature type="region of interest" description="Disordered" evidence="8">
    <location>
        <begin position="619"/>
        <end position="691"/>
    </location>
</feature>
<evidence type="ECO:0000256" key="10">
    <source>
        <dbReference type="SAM" id="SignalP"/>
    </source>
</evidence>
<evidence type="ECO:0000256" key="3">
    <source>
        <dbReference type="ARBA" id="ARBA00022475"/>
    </source>
</evidence>
<dbReference type="Gene3D" id="3.40.50.1820">
    <property type="entry name" value="alpha/beta hydrolase"/>
    <property type="match status" value="1"/>
</dbReference>
<keyword evidence="9" id="KW-1133">Transmembrane helix</keyword>
<feature type="compositionally biased region" description="Basic residues" evidence="8">
    <location>
        <begin position="641"/>
        <end position="652"/>
    </location>
</feature>
<gene>
    <name evidence="12" type="ORF">OFUS_LOCUS8265</name>
</gene>
<evidence type="ECO:0000256" key="8">
    <source>
        <dbReference type="SAM" id="MobiDB-lite"/>
    </source>
</evidence>
<feature type="signal peptide" evidence="10">
    <location>
        <begin position="1"/>
        <end position="21"/>
    </location>
</feature>
<keyword evidence="4" id="KW-0130">Cell adhesion</keyword>
<feature type="compositionally biased region" description="Basic and acidic residues" evidence="8">
    <location>
        <begin position="857"/>
        <end position="868"/>
    </location>
</feature>
<dbReference type="SUPFAM" id="SSF53474">
    <property type="entry name" value="alpha/beta-Hydrolases"/>
    <property type="match status" value="1"/>
</dbReference>
<feature type="chain" id="PRO_5035829887" description="Carboxylesterase type B domain-containing protein" evidence="10">
    <location>
        <begin position="22"/>
        <end position="961"/>
    </location>
</feature>
<dbReference type="PANTHER" id="PTHR43903">
    <property type="entry name" value="NEUROLIGIN"/>
    <property type="match status" value="1"/>
</dbReference>
<feature type="transmembrane region" description="Helical" evidence="9">
    <location>
        <begin position="693"/>
        <end position="718"/>
    </location>
</feature>
<reference evidence="12" key="1">
    <citation type="submission" date="2022-03" db="EMBL/GenBank/DDBJ databases">
        <authorList>
            <person name="Martin C."/>
        </authorList>
    </citation>
    <scope>NUCLEOTIDE SEQUENCE</scope>
</reference>
<comment type="similarity">
    <text evidence="2">Belongs to the type-B carboxylesterase/lipase family.</text>
</comment>
<sequence length="961" mass="108101">MDSKPLVVFSVLLTLLDHTFGKVYKQQISQRVIQTKYGKIKGVLMEIPNRELTPVEGYFGIQYASLLGGELRFMPPTSPMEKWTDVRSAFSFRPACPQHIPRDKDLEKDLPRGKVLHLKRLQKFLVTQTEECLNLNIYVPVPDYFKTSSSGENSTKRDPYPVLVFIHGESYESGTGNAYDGSVLASFGQIIVITLNYRLGPLGFLTTGDSEAPGNYALLDIAAALHWIRGNIGAFHGDREKITVMGQGYGAALVNLLLVSPVTKGAESNLFKNAILLSGSALTTWAISHDPLHYTKRLADKVNCSHALDDSRRLLLCFKDIPYKDLVKAQIKPPKYFTGFGPVVDRRTVLPKDVERLMKKPISTFGDSNVLLGVMRNEGFMYFNQDEIEHGITESRKRKIVRTYIRNIYKYHKQKIYDILSHHYTDYERHRDPKAIRDSVMDMLSDGQYVTPMMEVAEYHSRWNNTYFYGFSYPSRMDSYPRWAGGVDGDDLLYIFGAPLADGIDPFQSVYTRSERMLAEAIMRFWSNFVKTGDPNIPIKQSSVHGGRVKNRFVDIQWPTFTSKSKHYLHIGMRPEVKGNYRANKIALWRDLIPNVHTSDSFEDTAPLHQLNDHDNMSSYASGLYITKPPPFPSSPTPPPRRTRPSKTTKHHPPNDRPNSTINKTLPPTSPTPRYTPPTIKKKAPQKEKDNKLSLSITIAVGCSLLFLNILIFAGLYYQKDKRRQREKEKEMQAQYECDVDFEKERDIQQPGMVHSQLLHSPGSPGSPTVHSPLVRASPSPNKTMNIGVTDTTDSGSLPSPPPNYLTQNHHVTTLPPPPPPANGSPIYNAPGNQYISNTIHPPGIPVIPPQPPSRSHSREYLSHDRSPPRCYGNHSQRDKSPTRVYSNHRSQSPSTARRPNIVSIRKADESAHSLGGNGLAESGNSIVIRKTYSPDSGQGNHSLEKSMSPSTQEQEVTTVV</sequence>
<evidence type="ECO:0000256" key="4">
    <source>
        <dbReference type="ARBA" id="ARBA00022889"/>
    </source>
</evidence>
<accession>A0A8S4NJB4</accession>
<feature type="compositionally biased region" description="Polar residues" evidence="8">
    <location>
        <begin position="934"/>
        <end position="961"/>
    </location>
</feature>
<dbReference type="AlphaFoldDB" id="A0A8S4NJB4"/>
<dbReference type="InterPro" id="IPR002018">
    <property type="entry name" value="CarbesteraseB"/>
</dbReference>
<organism evidence="12 13">
    <name type="scientific">Owenia fusiformis</name>
    <name type="common">Polychaete worm</name>
    <dbReference type="NCBI Taxonomy" id="6347"/>
    <lineage>
        <taxon>Eukaryota</taxon>
        <taxon>Metazoa</taxon>
        <taxon>Spiralia</taxon>
        <taxon>Lophotrochozoa</taxon>
        <taxon>Annelida</taxon>
        <taxon>Polychaeta</taxon>
        <taxon>Sedentaria</taxon>
        <taxon>Canalipalpata</taxon>
        <taxon>Sabellida</taxon>
        <taxon>Oweniida</taxon>
        <taxon>Oweniidae</taxon>
        <taxon>Owenia</taxon>
    </lineage>
</organism>
<keyword evidence="6" id="KW-1015">Disulfide bond</keyword>
<feature type="compositionally biased region" description="Pro residues" evidence="8">
    <location>
        <begin position="843"/>
        <end position="853"/>
    </location>
</feature>
<evidence type="ECO:0000256" key="5">
    <source>
        <dbReference type="ARBA" id="ARBA00023136"/>
    </source>
</evidence>
<dbReference type="InterPro" id="IPR051093">
    <property type="entry name" value="Neuroligin/BSAL"/>
</dbReference>
<keyword evidence="10" id="KW-0732">Signal</keyword>
<evidence type="ECO:0000256" key="7">
    <source>
        <dbReference type="ARBA" id="ARBA00023180"/>
    </source>
</evidence>
<dbReference type="Proteomes" id="UP000749559">
    <property type="component" value="Unassembled WGS sequence"/>
</dbReference>
<comment type="caution">
    <text evidence="12">The sequence shown here is derived from an EMBL/GenBank/DDBJ whole genome shotgun (WGS) entry which is preliminary data.</text>
</comment>
<dbReference type="GO" id="GO:0042043">
    <property type="term" value="F:neurexin family protein binding"/>
    <property type="evidence" value="ECO:0007669"/>
    <property type="project" value="InterPro"/>
</dbReference>
<dbReference type="InterPro" id="IPR029058">
    <property type="entry name" value="AB_hydrolase_fold"/>
</dbReference>